<dbReference type="GO" id="GO:0050126">
    <property type="term" value="F:N-carbamoylputrescine amidase activity"/>
    <property type="evidence" value="ECO:0007669"/>
    <property type="project" value="TreeGrafter"/>
</dbReference>
<reference evidence="3 5" key="3">
    <citation type="journal article" date="2024" name="Syst. Appl. Microbiol.">
        <title>Helicobacter cappadocius sp. nov., from lizards: The first psychrotrophic Helicobacter species.</title>
        <authorList>
            <person name="Aydin F."/>
            <person name="Tarhane S."/>
            <person name="Karakaya E."/>
            <person name="Abay S."/>
            <person name="Kayman T."/>
            <person name="Guran O."/>
            <person name="Bozkurt E."/>
            <person name="Uzum N."/>
            <person name="Avci A."/>
            <person name="Olgun K."/>
            <person name="Jablonski D."/>
            <person name="Guran C."/>
            <person name="Burcin Saticioglu I."/>
        </authorList>
    </citation>
    <scope>NUCLEOTIDE SEQUENCE [LARGE SCALE GENOMIC DNA]</scope>
    <source>
        <strain evidence="3">Faydin-H75</strain>
        <strain evidence="5">faydin-H76</strain>
    </source>
</reference>
<dbReference type="InterPro" id="IPR003010">
    <property type="entry name" value="C-N_Hydrolase"/>
</dbReference>
<dbReference type="PANTHER" id="PTHR43674:SF2">
    <property type="entry name" value="BETA-UREIDOPROPIONASE"/>
    <property type="match status" value="1"/>
</dbReference>
<evidence type="ECO:0000313" key="4">
    <source>
        <dbReference type="EMBL" id="MDP2538777.1"/>
    </source>
</evidence>
<dbReference type="InterPro" id="IPR036526">
    <property type="entry name" value="C-N_Hydrolase_sf"/>
</dbReference>
<evidence type="ECO:0000313" key="6">
    <source>
        <dbReference type="Proteomes" id="UP001240777"/>
    </source>
</evidence>
<dbReference type="PANTHER" id="PTHR43674">
    <property type="entry name" value="NITRILASE C965.09-RELATED"/>
    <property type="match status" value="1"/>
</dbReference>
<protein>
    <submittedName>
        <fullName evidence="4">Carbon-nitrogen hydrolase family protein</fullName>
    </submittedName>
</protein>
<dbReference type="RefSeq" id="WP_305516942.1">
    <property type="nucleotide sequence ID" value="NZ_JAUPEV010000005.1"/>
</dbReference>
<dbReference type="Pfam" id="PF00795">
    <property type="entry name" value="CN_hydrolase"/>
    <property type="match status" value="1"/>
</dbReference>
<organism evidence="4 5">
    <name type="scientific">Helicobacter cappadocius</name>
    <dbReference type="NCBI Taxonomy" id="3063998"/>
    <lineage>
        <taxon>Bacteria</taxon>
        <taxon>Pseudomonadati</taxon>
        <taxon>Campylobacterota</taxon>
        <taxon>Epsilonproteobacteria</taxon>
        <taxon>Campylobacterales</taxon>
        <taxon>Helicobacteraceae</taxon>
        <taxon>Helicobacter</taxon>
    </lineage>
</organism>
<accession>A0AA90T9E4</accession>
<sequence length="255" mass="29795">MNFAIFQLPTLPLKEEKLSTYIKAIKKGSVVVLGEYVLNFFFHDLKNSPKELLNKIAQSKLTQLSKLAKKYDLTIVAPVVCGDEKKIYKKIAIIDGEKTHYYMQQRLISFSHWDEENFFANPKSKNFKLPYIFEKDGLKIATLFGFELHFDEIWLKLKQADVDVVILCTASTFDSNNRWRDLCKARAFINSCMVVRANRIGEYIEDGFKWKFYGDSFVALPNGKIEDNLGEKEEILCVEIQKEEIDKFVKEWNFR</sequence>
<evidence type="ECO:0000256" key="1">
    <source>
        <dbReference type="ARBA" id="ARBA00022801"/>
    </source>
</evidence>
<dbReference type="GO" id="GO:0033388">
    <property type="term" value="P:putrescine biosynthetic process from arginine"/>
    <property type="evidence" value="ECO:0007669"/>
    <property type="project" value="TreeGrafter"/>
</dbReference>
<feature type="domain" description="CN hydrolase" evidence="2">
    <location>
        <begin position="24"/>
        <end position="246"/>
    </location>
</feature>
<dbReference type="EMBL" id="JAUPEV010000005">
    <property type="protein sequence ID" value="MDO7253097.1"/>
    <property type="molecule type" value="Genomic_DNA"/>
</dbReference>
<dbReference type="AlphaFoldDB" id="A0AA90T9E4"/>
<dbReference type="Gene3D" id="3.60.110.10">
    <property type="entry name" value="Carbon-nitrogen hydrolase"/>
    <property type="match status" value="1"/>
</dbReference>
<reference evidence="3" key="2">
    <citation type="submission" date="2023-07" db="EMBL/GenBank/DDBJ databases">
        <authorList>
            <person name="Aydin F."/>
            <person name="Tarhane S."/>
            <person name="Saticioglu I.B."/>
            <person name="Karakaya E."/>
            <person name="Abay S."/>
            <person name="Guran O."/>
            <person name="Bozkurt E."/>
            <person name="Uzum N."/>
            <person name="Olgun K."/>
            <person name="Jablonski D."/>
        </authorList>
    </citation>
    <scope>NUCLEOTIDE SEQUENCE</scope>
    <source>
        <strain evidence="3">Faydin-H75</strain>
    </source>
</reference>
<name>A0AA90T9E4_9HELI</name>
<dbReference type="Proteomes" id="UP001240777">
    <property type="component" value="Unassembled WGS sequence"/>
</dbReference>
<keyword evidence="6" id="KW-1185">Reference proteome</keyword>
<keyword evidence="1 4" id="KW-0378">Hydrolase</keyword>
<dbReference type="SUPFAM" id="SSF56317">
    <property type="entry name" value="Carbon-nitrogen hydrolase"/>
    <property type="match status" value="1"/>
</dbReference>
<dbReference type="Proteomes" id="UP001177258">
    <property type="component" value="Unassembled WGS sequence"/>
</dbReference>
<evidence type="ECO:0000313" key="3">
    <source>
        <dbReference type="EMBL" id="MDO7253097.1"/>
    </source>
</evidence>
<reference evidence="4 6" key="1">
    <citation type="submission" date="2023-07" db="EMBL/GenBank/DDBJ databases">
        <title>Unpublished Manusciprt.</title>
        <authorList>
            <person name="Aydin F."/>
            <person name="Tarhane S."/>
            <person name="Saticioglu I.B."/>
            <person name="Karakaya E."/>
            <person name="Abay S."/>
            <person name="Guran O."/>
            <person name="Bozkurt E."/>
            <person name="Uzum N."/>
            <person name="Olgun K."/>
            <person name="Jablonski D."/>
        </authorList>
    </citation>
    <scope>NUCLEOTIDE SEQUENCE</scope>
    <source>
        <strain evidence="6">faydin-H75</strain>
        <strain evidence="4">Faydin-H76</strain>
    </source>
</reference>
<dbReference type="CDD" id="cd07197">
    <property type="entry name" value="nitrilase"/>
    <property type="match status" value="1"/>
</dbReference>
<proteinExistence type="predicted"/>
<dbReference type="InterPro" id="IPR050345">
    <property type="entry name" value="Aliph_Amidase/BUP"/>
</dbReference>
<dbReference type="EMBL" id="JAUYZK010000003">
    <property type="protein sequence ID" value="MDP2538777.1"/>
    <property type="molecule type" value="Genomic_DNA"/>
</dbReference>
<evidence type="ECO:0000313" key="5">
    <source>
        <dbReference type="Proteomes" id="UP001177258"/>
    </source>
</evidence>
<gene>
    <name evidence="3" type="ORF">Q5I04_04135</name>
    <name evidence="4" type="ORF">Q5I06_03130</name>
</gene>
<comment type="caution">
    <text evidence="4">The sequence shown here is derived from an EMBL/GenBank/DDBJ whole genome shotgun (WGS) entry which is preliminary data.</text>
</comment>
<evidence type="ECO:0000259" key="2">
    <source>
        <dbReference type="Pfam" id="PF00795"/>
    </source>
</evidence>